<evidence type="ECO:0000256" key="1">
    <source>
        <dbReference type="SAM" id="MobiDB-lite"/>
    </source>
</evidence>
<comment type="caution">
    <text evidence="2">The sequence shown here is derived from an EMBL/GenBank/DDBJ whole genome shotgun (WGS) entry which is preliminary data.</text>
</comment>
<name>A0A1V6PM52_9EURO</name>
<dbReference type="EMBL" id="MDYN01000090">
    <property type="protein sequence ID" value="OQD78088.1"/>
    <property type="molecule type" value="Genomic_DNA"/>
</dbReference>
<gene>
    <name evidence="2" type="ORF">PENANT_c090G11329</name>
</gene>
<evidence type="ECO:0000313" key="2">
    <source>
        <dbReference type="EMBL" id="OQD78088.1"/>
    </source>
</evidence>
<keyword evidence="3" id="KW-1185">Reference proteome</keyword>
<feature type="region of interest" description="Disordered" evidence="1">
    <location>
        <begin position="1"/>
        <end position="145"/>
    </location>
</feature>
<evidence type="ECO:0000313" key="3">
    <source>
        <dbReference type="Proteomes" id="UP000191672"/>
    </source>
</evidence>
<feature type="compositionally biased region" description="Low complexity" evidence="1">
    <location>
        <begin position="35"/>
        <end position="52"/>
    </location>
</feature>
<organism evidence="2 3">
    <name type="scientific">Penicillium antarcticum</name>
    <dbReference type="NCBI Taxonomy" id="416450"/>
    <lineage>
        <taxon>Eukaryota</taxon>
        <taxon>Fungi</taxon>
        <taxon>Dikarya</taxon>
        <taxon>Ascomycota</taxon>
        <taxon>Pezizomycotina</taxon>
        <taxon>Eurotiomycetes</taxon>
        <taxon>Eurotiomycetidae</taxon>
        <taxon>Eurotiales</taxon>
        <taxon>Aspergillaceae</taxon>
        <taxon>Penicillium</taxon>
    </lineage>
</organism>
<accession>A0A1V6PM52</accession>
<feature type="compositionally biased region" description="Low complexity" evidence="1">
    <location>
        <begin position="117"/>
        <end position="126"/>
    </location>
</feature>
<protein>
    <submittedName>
        <fullName evidence="2">Uncharacterized protein</fullName>
    </submittedName>
</protein>
<feature type="compositionally biased region" description="Polar residues" evidence="1">
    <location>
        <begin position="402"/>
        <end position="449"/>
    </location>
</feature>
<dbReference type="AlphaFoldDB" id="A0A1V6PM52"/>
<proteinExistence type="predicted"/>
<reference evidence="3" key="1">
    <citation type="journal article" date="2017" name="Nat. Microbiol.">
        <title>Global analysis of biosynthetic gene clusters reveals vast potential of secondary metabolite production in Penicillium species.</title>
        <authorList>
            <person name="Nielsen J.C."/>
            <person name="Grijseels S."/>
            <person name="Prigent S."/>
            <person name="Ji B."/>
            <person name="Dainat J."/>
            <person name="Nielsen K.F."/>
            <person name="Frisvad J.C."/>
            <person name="Workman M."/>
            <person name="Nielsen J."/>
        </authorList>
    </citation>
    <scope>NUCLEOTIDE SEQUENCE [LARGE SCALE GENOMIC DNA]</scope>
    <source>
        <strain evidence="3">IBT 31811</strain>
    </source>
</reference>
<sequence>MSSNTESNGNGVGRALRRQPPVDYNLGRMAKAIESGSKISPAKASAADAQASYTQKTPSENPGTHTPDKSQSVQSQSKPSYNTQEDQARPGGSSEVAAVEPNDQDMPDPEPERETSESPSASSSSSRLTENAAEPDRPAPVGDDDSLDEVLLDLQTLSTGSDRDGEPDAFSYLGRSCILLVRYGPNKAAKYQIQTANGYNTSGLQQVSDTDTRISHVRYRDEGGRKRYRYSRNNIVGIVGVAIYNRKNTAKVYDHAPTTYVKIKWKNIHPDDQALLTRGNCWMTKADLVSLTDQATAEQKISEAWKLQERRYNHWQGQMGRDSPDRSPTPCPLDTFKEQKEERIKREHTNEPSMPIAQSLETDSEVRMLGNRQPVAKNTQRFGSVPVKQESDNEDNELFVTDFSTPGQTTPGQNVPGQDINTKNTNAHNTNEMNKDTTSGPDQSRSSPKLSKYYKKWLQRAQIEETELRNLDDTYFARFEAAAFVYVDELRKKGYAVDDDLDLGI</sequence>
<dbReference type="Proteomes" id="UP000191672">
    <property type="component" value="Unassembled WGS sequence"/>
</dbReference>
<feature type="compositionally biased region" description="Polar residues" evidence="1">
    <location>
        <begin position="53"/>
        <end position="64"/>
    </location>
</feature>
<feature type="region of interest" description="Disordered" evidence="1">
    <location>
        <begin position="372"/>
        <end position="449"/>
    </location>
</feature>